<reference evidence="1" key="1">
    <citation type="submission" date="2014-11" db="EMBL/GenBank/DDBJ databases">
        <authorList>
            <person name="Amaro Gonzalez C."/>
        </authorList>
    </citation>
    <scope>NUCLEOTIDE SEQUENCE</scope>
</reference>
<protein>
    <submittedName>
        <fullName evidence="1">Uncharacterized protein</fullName>
    </submittedName>
</protein>
<sequence>MADPVQGPVLLLQVIKLHTAVFHGVILIQSNCSWLKQTHIVYLMYPEGHSVRQLMGNLVHVKSKGALL</sequence>
<accession>A0A0E9XLA6</accession>
<dbReference type="AlphaFoldDB" id="A0A0E9XLA6"/>
<dbReference type="EMBL" id="GBXM01005962">
    <property type="protein sequence ID" value="JAI02616.1"/>
    <property type="molecule type" value="Transcribed_RNA"/>
</dbReference>
<name>A0A0E9XLA6_ANGAN</name>
<proteinExistence type="predicted"/>
<reference evidence="1" key="2">
    <citation type="journal article" date="2015" name="Fish Shellfish Immunol.">
        <title>Early steps in the European eel (Anguilla anguilla)-Vibrio vulnificus interaction in the gills: Role of the RtxA13 toxin.</title>
        <authorList>
            <person name="Callol A."/>
            <person name="Pajuelo D."/>
            <person name="Ebbesson L."/>
            <person name="Teles M."/>
            <person name="MacKenzie S."/>
            <person name="Amaro C."/>
        </authorList>
    </citation>
    <scope>NUCLEOTIDE SEQUENCE</scope>
</reference>
<organism evidence="1">
    <name type="scientific">Anguilla anguilla</name>
    <name type="common">European freshwater eel</name>
    <name type="synonym">Muraena anguilla</name>
    <dbReference type="NCBI Taxonomy" id="7936"/>
    <lineage>
        <taxon>Eukaryota</taxon>
        <taxon>Metazoa</taxon>
        <taxon>Chordata</taxon>
        <taxon>Craniata</taxon>
        <taxon>Vertebrata</taxon>
        <taxon>Euteleostomi</taxon>
        <taxon>Actinopterygii</taxon>
        <taxon>Neopterygii</taxon>
        <taxon>Teleostei</taxon>
        <taxon>Anguilliformes</taxon>
        <taxon>Anguillidae</taxon>
        <taxon>Anguilla</taxon>
    </lineage>
</organism>
<evidence type="ECO:0000313" key="1">
    <source>
        <dbReference type="EMBL" id="JAI02616.1"/>
    </source>
</evidence>